<comment type="caution">
    <text evidence="2">The sequence shown here is derived from an EMBL/GenBank/DDBJ whole genome shotgun (WGS) entry which is preliminary data.</text>
</comment>
<feature type="region of interest" description="Disordered" evidence="1">
    <location>
        <begin position="1"/>
        <end position="60"/>
    </location>
</feature>
<organism evidence="2 3">
    <name type="scientific">Streptomyces malaysiense</name>
    <dbReference type="NCBI Taxonomy" id="1428626"/>
    <lineage>
        <taxon>Bacteria</taxon>
        <taxon>Bacillati</taxon>
        <taxon>Actinomycetota</taxon>
        <taxon>Actinomycetes</taxon>
        <taxon>Kitasatosporales</taxon>
        <taxon>Streptomycetaceae</taxon>
        <taxon>Streptomyces</taxon>
    </lineage>
</organism>
<dbReference type="Proteomes" id="UP000034838">
    <property type="component" value="Unassembled WGS sequence"/>
</dbReference>
<evidence type="ECO:0000313" key="2">
    <source>
        <dbReference type="EMBL" id="OIK26733.1"/>
    </source>
</evidence>
<evidence type="ECO:0000256" key="1">
    <source>
        <dbReference type="SAM" id="MobiDB-lite"/>
    </source>
</evidence>
<reference evidence="2" key="1">
    <citation type="submission" date="2016-10" db="EMBL/GenBank/DDBJ databases">
        <title>Genome sequence of Streptomyces malaysiense MUSC 136.</title>
        <authorList>
            <person name="Lee L.-H."/>
            <person name="Ser H.-L."/>
        </authorList>
    </citation>
    <scope>NUCLEOTIDE SEQUENCE [LARGE SCALE GENOMIC DNA]</scope>
    <source>
        <strain evidence="2">MUSC 136</strain>
    </source>
</reference>
<name>A0A1J4Q0Q6_9ACTN</name>
<keyword evidence="3" id="KW-1185">Reference proteome</keyword>
<protein>
    <submittedName>
        <fullName evidence="2">Uncharacterized protein</fullName>
    </submittedName>
</protein>
<sequence length="60" mass="6222">MPWARAVRHNRATAPSGAGGSVRRMPVPRASIGSAAAMPVSRESRAFHVSTGSGARYDSA</sequence>
<accession>A0A1J4Q0Q6</accession>
<gene>
    <name evidence="2" type="ORF">VT52_014670</name>
</gene>
<dbReference type="AlphaFoldDB" id="A0A1J4Q0Q6"/>
<evidence type="ECO:0000313" key="3">
    <source>
        <dbReference type="Proteomes" id="UP000034838"/>
    </source>
</evidence>
<dbReference type="EMBL" id="LBDA02000033">
    <property type="protein sequence ID" value="OIK26733.1"/>
    <property type="molecule type" value="Genomic_DNA"/>
</dbReference>
<feature type="compositionally biased region" description="Basic residues" evidence="1">
    <location>
        <begin position="1"/>
        <end position="11"/>
    </location>
</feature>
<proteinExistence type="predicted"/>